<protein>
    <recommendedName>
        <fullName evidence="5">Integrase</fullName>
    </recommendedName>
</protein>
<dbReference type="Gene3D" id="1.10.443.10">
    <property type="entry name" value="Intergrase catalytic core"/>
    <property type="match status" value="1"/>
</dbReference>
<evidence type="ECO:0000313" key="4">
    <source>
        <dbReference type="Proteomes" id="UP000190675"/>
    </source>
</evidence>
<evidence type="ECO:0000256" key="1">
    <source>
        <dbReference type="ARBA" id="ARBA00023172"/>
    </source>
</evidence>
<feature type="region of interest" description="Disordered" evidence="2">
    <location>
        <begin position="358"/>
        <end position="387"/>
    </location>
</feature>
<dbReference type="GO" id="GO:0006310">
    <property type="term" value="P:DNA recombination"/>
    <property type="evidence" value="ECO:0007669"/>
    <property type="project" value="UniProtKB-KW"/>
</dbReference>
<dbReference type="InterPro" id="IPR013762">
    <property type="entry name" value="Integrase-like_cat_sf"/>
</dbReference>
<name>A0A1M5NL95_9BRAD</name>
<dbReference type="GO" id="GO:0015074">
    <property type="term" value="P:DNA integration"/>
    <property type="evidence" value="ECO:0007669"/>
    <property type="project" value="InterPro"/>
</dbReference>
<evidence type="ECO:0000313" key="3">
    <source>
        <dbReference type="EMBL" id="SHG90301.1"/>
    </source>
</evidence>
<dbReference type="EMBL" id="LT670818">
    <property type="protein sequence ID" value="SHG90301.1"/>
    <property type="molecule type" value="Genomic_DNA"/>
</dbReference>
<keyword evidence="1" id="KW-0233">DNA recombination</keyword>
<gene>
    <name evidence="3" type="ORF">SAMN05444169_4724</name>
</gene>
<organism evidence="3 4">
    <name type="scientific">Bradyrhizobium erythrophlei</name>
    <dbReference type="NCBI Taxonomy" id="1437360"/>
    <lineage>
        <taxon>Bacteria</taxon>
        <taxon>Pseudomonadati</taxon>
        <taxon>Pseudomonadota</taxon>
        <taxon>Alphaproteobacteria</taxon>
        <taxon>Hyphomicrobiales</taxon>
        <taxon>Nitrobacteraceae</taxon>
        <taxon>Bradyrhizobium</taxon>
    </lineage>
</organism>
<sequence>MQNQNDRAGRPTSLGLKWRKRKRGPDVPYWFADPEAIKAGYPVKSTNLNEYVDRPKILVDRAERLQSEMLKWMSGERKRELCFDGSFKSLIDIYERDPESSYRELKPGPRETYNVYIKRLRKHIGELRVQRCDGTDVKRWFKIWRTDPDGSDHLPRARMVLSVLKAAVTHGVIKRFAGCEAFSLIMSKLEFDTPESRTFAPTAAQIIAARKAAHTAGKPRRALLYALVFETTGRSWDFLGQWLPLSDKKTSAILGYGKKWIGPHWSAIDNNLMMKIKPTKTEDTTAVEISFDLSVCPMVMEELRLIPKSERKGPMVINENTDLPYVYQTFRLGWNADFEKAGLPEGMWCRDLRAGGVTEGGQAGVSKDDRRKVAGHANPKQTETYDRDQVEAFRRTMKTRTKFRTKNRA</sequence>
<reference evidence="3 4" key="1">
    <citation type="submission" date="2016-11" db="EMBL/GenBank/DDBJ databases">
        <authorList>
            <person name="Jaros S."/>
            <person name="Januszkiewicz K."/>
            <person name="Wedrychowicz H."/>
        </authorList>
    </citation>
    <scope>NUCLEOTIDE SEQUENCE [LARGE SCALE GENOMIC DNA]</scope>
    <source>
        <strain evidence="3 4">GAS242</strain>
    </source>
</reference>
<dbReference type="AlphaFoldDB" id="A0A1M5NL95"/>
<dbReference type="GO" id="GO:0003677">
    <property type="term" value="F:DNA binding"/>
    <property type="evidence" value="ECO:0007669"/>
    <property type="project" value="InterPro"/>
</dbReference>
<evidence type="ECO:0000256" key="2">
    <source>
        <dbReference type="SAM" id="MobiDB-lite"/>
    </source>
</evidence>
<dbReference type="Proteomes" id="UP000190675">
    <property type="component" value="Chromosome I"/>
</dbReference>
<dbReference type="InterPro" id="IPR011010">
    <property type="entry name" value="DNA_brk_join_enz"/>
</dbReference>
<accession>A0A1M5NL95</accession>
<proteinExistence type="predicted"/>
<dbReference type="SUPFAM" id="SSF56349">
    <property type="entry name" value="DNA breaking-rejoining enzymes"/>
    <property type="match status" value="1"/>
</dbReference>
<evidence type="ECO:0008006" key="5">
    <source>
        <dbReference type="Google" id="ProtNLM"/>
    </source>
</evidence>